<reference evidence="2" key="1">
    <citation type="journal article" date="2021" name="J. Hered.">
        <title>Genome Assembly of Salicaceae Populus deltoides (Eastern Cottonwood) I-69 Based on Nanopore Sequencing and Hi-C Technologies.</title>
        <authorList>
            <person name="Bai S."/>
            <person name="Wu H."/>
            <person name="Zhang J."/>
            <person name="Pan Z."/>
            <person name="Zhao W."/>
            <person name="Li Z."/>
            <person name="Tong C."/>
        </authorList>
    </citation>
    <scope>NUCLEOTIDE SEQUENCE</scope>
    <source>
        <tissue evidence="2">Leaf</tissue>
    </source>
</reference>
<name>A0A8T2XCE3_POPDE</name>
<keyword evidence="1" id="KW-0812">Transmembrane</keyword>
<keyword evidence="1" id="KW-0472">Membrane</keyword>
<accession>A0A8T2XCE3</accession>
<evidence type="ECO:0000313" key="2">
    <source>
        <dbReference type="EMBL" id="KAH8490452.1"/>
    </source>
</evidence>
<dbReference type="EMBL" id="JACEGQ020000013">
    <property type="protein sequence ID" value="KAH8490452.1"/>
    <property type="molecule type" value="Genomic_DNA"/>
</dbReference>
<feature type="transmembrane region" description="Helical" evidence="1">
    <location>
        <begin position="49"/>
        <end position="78"/>
    </location>
</feature>
<protein>
    <submittedName>
        <fullName evidence="2">Uncharacterized protein</fullName>
    </submittedName>
</protein>
<evidence type="ECO:0000313" key="3">
    <source>
        <dbReference type="Proteomes" id="UP000807159"/>
    </source>
</evidence>
<keyword evidence="3" id="KW-1185">Reference proteome</keyword>
<organism evidence="2 3">
    <name type="scientific">Populus deltoides</name>
    <name type="common">Eastern poplar</name>
    <name type="synonym">Eastern cottonwood</name>
    <dbReference type="NCBI Taxonomy" id="3696"/>
    <lineage>
        <taxon>Eukaryota</taxon>
        <taxon>Viridiplantae</taxon>
        <taxon>Streptophyta</taxon>
        <taxon>Embryophyta</taxon>
        <taxon>Tracheophyta</taxon>
        <taxon>Spermatophyta</taxon>
        <taxon>Magnoliopsida</taxon>
        <taxon>eudicotyledons</taxon>
        <taxon>Gunneridae</taxon>
        <taxon>Pentapetalae</taxon>
        <taxon>rosids</taxon>
        <taxon>fabids</taxon>
        <taxon>Malpighiales</taxon>
        <taxon>Salicaceae</taxon>
        <taxon>Saliceae</taxon>
        <taxon>Populus</taxon>
    </lineage>
</organism>
<dbReference type="AlphaFoldDB" id="A0A8T2XCE3"/>
<keyword evidence="1" id="KW-1133">Transmembrane helix</keyword>
<dbReference type="Proteomes" id="UP000807159">
    <property type="component" value="Chromosome 13"/>
</dbReference>
<proteinExistence type="predicted"/>
<gene>
    <name evidence="2" type="ORF">H0E87_022840</name>
</gene>
<sequence length="221" mass="23613">MALRRPVLAAHEGRSGLLLTAETELLSCRRVSDVALIEAGKKKHPAVMLLLLFAALGGRIPANVLLLLIAAHSVVVLFTGGGKSSTGMAKDRRPWILAEGRQSGSSGLLQKEREMRGVEMGREEKGAVALMGFSGFARETSSGGDGGHGLGKMMTGSGENGWLWVRGERGYGFNGVLLQGEEWRWGTAAFWRRDGDGGTAERGMGVLVKGRGDSVWPERDP</sequence>
<comment type="caution">
    <text evidence="2">The sequence shown here is derived from an EMBL/GenBank/DDBJ whole genome shotgun (WGS) entry which is preliminary data.</text>
</comment>
<evidence type="ECO:0000256" key="1">
    <source>
        <dbReference type="SAM" id="Phobius"/>
    </source>
</evidence>